<dbReference type="GO" id="GO:0005886">
    <property type="term" value="C:plasma membrane"/>
    <property type="evidence" value="ECO:0007669"/>
    <property type="project" value="UniProtKB-SubCell"/>
</dbReference>
<evidence type="ECO:0000256" key="7">
    <source>
        <dbReference type="ARBA" id="ARBA00023136"/>
    </source>
</evidence>
<keyword evidence="12" id="KW-1185">Reference proteome</keyword>
<gene>
    <name evidence="11" type="ORF">FG385_06425</name>
</gene>
<feature type="transmembrane region" description="Helical" evidence="8">
    <location>
        <begin position="395"/>
        <end position="414"/>
    </location>
</feature>
<accession>A0A5C4M8M9</accession>
<dbReference type="GO" id="GO:0010041">
    <property type="term" value="P:response to iron(III) ion"/>
    <property type="evidence" value="ECO:0007669"/>
    <property type="project" value="TreeGrafter"/>
</dbReference>
<evidence type="ECO:0000259" key="9">
    <source>
        <dbReference type="Pfam" id="PF13231"/>
    </source>
</evidence>
<sequence length="618" mass="64768">MIVRRRWELAALLAVLTAAALLYGWALGGRVVQPYYAAAVHSMSRSTAAFLFSGFDPSGVVTIDKPPLAFWVQAVASWILGYHWWVIALVQAAEGVAAVFVLHRVVRRWAGETTALLAALILALSPVTTAINRDDMPDTLLILMLLLAAYCVTRAAEEGRARWLLAAGAFVGLGFLAKMIVAWAVLPALALAYLPAPVHRWRKLGHLALGGVTTLAVSLWWPLLVSLWPGEKPFVGSTTGGSIWQLIFGYNGFGRLVGADTGPQSAFGAAIGTNLGGPPGPLRLFDPVVGGQIAWFLPLAIGSAIFAAVRYRRGMPGQRSGWLLWGGWLAVYALVFSFTGGIFHAYYTAALAPAVAALSAAGLVAAWREHRAWLLGAIAGTTALSFVLLDRTPQWLPWLKFAVLALGAVAMIAAVPRRRTVAFAGFAAILAGPAAYSIFAAATPSDVLLAADPVAGPSTSDGSAVAKTVLGGAGTAYVAFMDAAGRLTAGQRETLSYAVAHDATAPIQLAIEGGSYGADPFLVHTDARVAPLGGYLGLDPAPTAAQFAGWVRDGRVRFVLLPAVFLRMGGGGRSGMIGQGPQPAIVERLAWITRHCSHVPAAWIGAAAASAGVLFDCR</sequence>
<feature type="transmembrane region" description="Helical" evidence="8">
    <location>
        <begin position="139"/>
        <end position="156"/>
    </location>
</feature>
<keyword evidence="7 8" id="KW-0472">Membrane</keyword>
<evidence type="ECO:0000256" key="4">
    <source>
        <dbReference type="ARBA" id="ARBA00022679"/>
    </source>
</evidence>
<evidence type="ECO:0000313" key="12">
    <source>
        <dbReference type="Proteomes" id="UP000305546"/>
    </source>
</evidence>
<reference evidence="11 12" key="1">
    <citation type="submission" date="2019-06" db="EMBL/GenBank/DDBJ databases">
        <title>Amycolatopsis alkalitolerans sp. nov., isolated from Gastrodia elata Blume.</title>
        <authorList>
            <person name="Narsing Rao M.P."/>
            <person name="Li W.J."/>
        </authorList>
    </citation>
    <scope>NUCLEOTIDE SEQUENCE [LARGE SCALE GENOMIC DNA]</scope>
    <source>
        <strain evidence="11 12">SYSUP0005</strain>
    </source>
</reference>
<dbReference type="OrthoDB" id="5241882at2"/>
<proteinExistence type="predicted"/>
<keyword evidence="5 8" id="KW-0812">Transmembrane</keyword>
<dbReference type="EMBL" id="VDFW01000004">
    <property type="protein sequence ID" value="TNC28062.1"/>
    <property type="molecule type" value="Genomic_DNA"/>
</dbReference>
<evidence type="ECO:0000256" key="5">
    <source>
        <dbReference type="ARBA" id="ARBA00022692"/>
    </source>
</evidence>
<feature type="transmembrane region" description="Helical" evidence="8">
    <location>
        <begin position="321"/>
        <end position="339"/>
    </location>
</feature>
<organism evidence="11 12">
    <name type="scientific">Amycolatopsis alkalitolerans</name>
    <dbReference type="NCBI Taxonomy" id="2547244"/>
    <lineage>
        <taxon>Bacteria</taxon>
        <taxon>Bacillati</taxon>
        <taxon>Actinomycetota</taxon>
        <taxon>Actinomycetes</taxon>
        <taxon>Pseudonocardiales</taxon>
        <taxon>Pseudonocardiaceae</taxon>
        <taxon>Amycolatopsis</taxon>
    </lineage>
</organism>
<keyword evidence="3" id="KW-0328">Glycosyltransferase</keyword>
<evidence type="ECO:0000256" key="8">
    <source>
        <dbReference type="SAM" id="Phobius"/>
    </source>
</evidence>
<dbReference type="InterPro" id="IPR056785">
    <property type="entry name" value="YkcA/B-like_C"/>
</dbReference>
<evidence type="ECO:0000256" key="1">
    <source>
        <dbReference type="ARBA" id="ARBA00004651"/>
    </source>
</evidence>
<keyword evidence="6 8" id="KW-1133">Transmembrane helix</keyword>
<protein>
    <submittedName>
        <fullName evidence="11">Phospholipid carrier-dependent glycosyltransferase</fullName>
    </submittedName>
</protein>
<dbReference type="AlphaFoldDB" id="A0A5C4M8M9"/>
<dbReference type="InterPro" id="IPR038731">
    <property type="entry name" value="RgtA/B/C-like"/>
</dbReference>
<dbReference type="PANTHER" id="PTHR33908">
    <property type="entry name" value="MANNOSYLTRANSFERASE YKCB-RELATED"/>
    <property type="match status" value="1"/>
</dbReference>
<evidence type="ECO:0000256" key="3">
    <source>
        <dbReference type="ARBA" id="ARBA00022676"/>
    </source>
</evidence>
<feature type="transmembrane region" description="Helical" evidence="8">
    <location>
        <begin position="345"/>
        <end position="365"/>
    </location>
</feature>
<name>A0A5C4M8M9_9PSEU</name>
<keyword evidence="2" id="KW-1003">Cell membrane</keyword>
<evidence type="ECO:0000259" key="10">
    <source>
        <dbReference type="Pfam" id="PF24878"/>
    </source>
</evidence>
<feature type="domain" description="Putative mannosyltransferase YkcA/B-like C-terminal" evidence="10">
    <location>
        <begin position="495"/>
        <end position="574"/>
    </location>
</feature>
<evidence type="ECO:0000313" key="11">
    <source>
        <dbReference type="EMBL" id="TNC28062.1"/>
    </source>
</evidence>
<feature type="transmembrane region" description="Helical" evidence="8">
    <location>
        <begin position="289"/>
        <end position="309"/>
    </location>
</feature>
<dbReference type="Proteomes" id="UP000305546">
    <property type="component" value="Unassembled WGS sequence"/>
</dbReference>
<dbReference type="Pfam" id="PF13231">
    <property type="entry name" value="PMT_2"/>
    <property type="match status" value="1"/>
</dbReference>
<dbReference type="InterPro" id="IPR050297">
    <property type="entry name" value="LipidA_mod_glycosyltrf_83"/>
</dbReference>
<dbReference type="Pfam" id="PF24878">
    <property type="entry name" value="YkcB_C"/>
    <property type="match status" value="1"/>
</dbReference>
<comment type="subcellular location">
    <subcellularLocation>
        <location evidence="1">Cell membrane</location>
        <topology evidence="1">Multi-pass membrane protein</topology>
    </subcellularLocation>
</comment>
<feature type="domain" description="Glycosyltransferase RgtA/B/C/D-like" evidence="9">
    <location>
        <begin position="64"/>
        <end position="221"/>
    </location>
</feature>
<keyword evidence="4 11" id="KW-0808">Transferase</keyword>
<feature type="transmembrane region" description="Helical" evidence="8">
    <location>
        <begin position="163"/>
        <end position="186"/>
    </location>
</feature>
<comment type="caution">
    <text evidence="11">The sequence shown here is derived from an EMBL/GenBank/DDBJ whole genome shotgun (WGS) entry which is preliminary data.</text>
</comment>
<feature type="transmembrane region" description="Helical" evidence="8">
    <location>
        <begin position="82"/>
        <end position="102"/>
    </location>
</feature>
<feature type="transmembrane region" description="Helical" evidence="8">
    <location>
        <begin position="206"/>
        <end position="227"/>
    </location>
</feature>
<dbReference type="GO" id="GO:0009103">
    <property type="term" value="P:lipopolysaccharide biosynthetic process"/>
    <property type="evidence" value="ECO:0007669"/>
    <property type="project" value="UniProtKB-ARBA"/>
</dbReference>
<dbReference type="PANTHER" id="PTHR33908:SF3">
    <property type="entry name" value="UNDECAPRENYL PHOSPHATE-ALPHA-4-AMINO-4-DEOXY-L-ARABINOSE ARABINOSYL TRANSFERASE"/>
    <property type="match status" value="1"/>
</dbReference>
<feature type="transmembrane region" description="Helical" evidence="8">
    <location>
        <begin position="234"/>
        <end position="253"/>
    </location>
</feature>
<evidence type="ECO:0000256" key="2">
    <source>
        <dbReference type="ARBA" id="ARBA00022475"/>
    </source>
</evidence>
<evidence type="ECO:0000256" key="6">
    <source>
        <dbReference type="ARBA" id="ARBA00022989"/>
    </source>
</evidence>
<dbReference type="RefSeq" id="WP_139095679.1">
    <property type="nucleotide sequence ID" value="NZ_VDFW01000004.1"/>
</dbReference>
<feature type="transmembrane region" description="Helical" evidence="8">
    <location>
        <begin position="421"/>
        <end position="439"/>
    </location>
</feature>
<feature type="transmembrane region" description="Helical" evidence="8">
    <location>
        <begin position="372"/>
        <end position="389"/>
    </location>
</feature>
<dbReference type="GO" id="GO:0016763">
    <property type="term" value="F:pentosyltransferase activity"/>
    <property type="evidence" value="ECO:0007669"/>
    <property type="project" value="TreeGrafter"/>
</dbReference>
<feature type="transmembrane region" description="Helical" evidence="8">
    <location>
        <begin position="114"/>
        <end position="133"/>
    </location>
</feature>